<dbReference type="OrthoDB" id="191139at2759"/>
<evidence type="ECO:0008006" key="7">
    <source>
        <dbReference type="Google" id="ProtNLM"/>
    </source>
</evidence>
<evidence type="ECO:0000256" key="2">
    <source>
        <dbReference type="ARBA" id="ARBA00023002"/>
    </source>
</evidence>
<keyword evidence="3" id="KW-0472">Membrane</keyword>
<evidence type="ECO:0000256" key="4">
    <source>
        <dbReference type="SAM" id="SignalP"/>
    </source>
</evidence>
<protein>
    <recommendedName>
        <fullName evidence="7">Protochlorophyllide reductase</fullName>
    </recommendedName>
</protein>
<dbReference type="SUPFAM" id="SSF51735">
    <property type="entry name" value="NAD(P)-binding Rossmann-fold domains"/>
    <property type="match status" value="1"/>
</dbReference>
<organism evidence="5 6">
    <name type="scientific">Diacronema lutheri</name>
    <name type="common">Unicellular marine alga</name>
    <name type="synonym">Monochrysis lutheri</name>
    <dbReference type="NCBI Taxonomy" id="2081491"/>
    <lineage>
        <taxon>Eukaryota</taxon>
        <taxon>Haptista</taxon>
        <taxon>Haptophyta</taxon>
        <taxon>Pavlovophyceae</taxon>
        <taxon>Pavlovales</taxon>
        <taxon>Pavlovaceae</taxon>
        <taxon>Diacronema</taxon>
    </lineage>
</organism>
<dbReference type="Proteomes" id="UP000751190">
    <property type="component" value="Unassembled WGS sequence"/>
</dbReference>
<dbReference type="PANTHER" id="PTHR24320:SF148">
    <property type="entry name" value="NAD(P)-BINDING ROSSMANN-FOLD SUPERFAMILY PROTEIN"/>
    <property type="match status" value="1"/>
</dbReference>
<feature type="chain" id="PRO_5035199094" description="Protochlorophyllide reductase" evidence="4">
    <location>
        <begin position="25"/>
        <end position="395"/>
    </location>
</feature>
<dbReference type="EMBL" id="JAGTXO010000039">
    <property type="protein sequence ID" value="KAG8459571.1"/>
    <property type="molecule type" value="Genomic_DNA"/>
</dbReference>
<keyword evidence="6" id="KW-1185">Reference proteome</keyword>
<dbReference type="AlphaFoldDB" id="A0A8J5X6Q4"/>
<dbReference type="InterPro" id="IPR036291">
    <property type="entry name" value="NAD(P)-bd_dom_sf"/>
</dbReference>
<keyword evidence="3" id="KW-1133">Transmembrane helix</keyword>
<comment type="caution">
    <text evidence="5">The sequence shown here is derived from an EMBL/GenBank/DDBJ whole genome shotgun (WGS) entry which is preliminary data.</text>
</comment>
<sequence>MVTSHRGRATRVALGLALVALVAAVGFRAAPAREAFDAWTLSGTSTPALLARALVVRTRNAARMREYAAALQRGKPLAGVRVLVTGATSGLGLGIAGQLALAGAHLVCPHRRPMAAGELAAAIARSANDALREFDGKSGDAADAERTAPLSAQEVDVLGVPGFDLSSFGAIERTAAELARAGVHVSAIVNNAGLVSVSGAATEQGFEQTFGVNFVGTAYWTQLLRQHAVIGRGARVIMVGSEEHRQHALEPDAAEPLGAPTRASWANAMARYGRSKLLLCAYAHELGRRWRADEIAVYDACPGPVASDIARDAPAPVALALAAVLRWTFPSAAEAALPVIALAVDDAFAFGARAPVHHHMSEPRQAGGNASDELLGAWVWARAQELIAARRPAVV</sequence>
<dbReference type="Gene3D" id="3.40.50.720">
    <property type="entry name" value="NAD(P)-binding Rossmann-like Domain"/>
    <property type="match status" value="1"/>
</dbReference>
<feature type="signal peptide" evidence="4">
    <location>
        <begin position="1"/>
        <end position="24"/>
    </location>
</feature>
<feature type="transmembrane region" description="Helical" evidence="3">
    <location>
        <begin position="38"/>
        <end position="55"/>
    </location>
</feature>
<evidence type="ECO:0000256" key="3">
    <source>
        <dbReference type="SAM" id="Phobius"/>
    </source>
</evidence>
<comment type="similarity">
    <text evidence="1">Belongs to the short-chain dehydrogenases/reductases (SDR) family.</text>
</comment>
<proteinExistence type="inferred from homology"/>
<dbReference type="PANTHER" id="PTHR24320">
    <property type="entry name" value="RETINOL DEHYDROGENASE"/>
    <property type="match status" value="1"/>
</dbReference>
<accession>A0A8J5X6Q4</accession>
<evidence type="ECO:0000313" key="5">
    <source>
        <dbReference type="EMBL" id="KAG8459571.1"/>
    </source>
</evidence>
<evidence type="ECO:0000313" key="6">
    <source>
        <dbReference type="Proteomes" id="UP000751190"/>
    </source>
</evidence>
<dbReference type="InterPro" id="IPR002347">
    <property type="entry name" value="SDR_fam"/>
</dbReference>
<keyword evidence="4" id="KW-0732">Signal</keyword>
<name>A0A8J5X6Q4_DIALT</name>
<reference evidence="5" key="1">
    <citation type="submission" date="2021-05" db="EMBL/GenBank/DDBJ databases">
        <title>The genome of the haptophyte Pavlova lutheri (Diacronema luteri, Pavlovales) - a model for lipid biosynthesis in eukaryotic algae.</title>
        <authorList>
            <person name="Hulatt C.J."/>
            <person name="Posewitz M.C."/>
        </authorList>
    </citation>
    <scope>NUCLEOTIDE SEQUENCE</scope>
    <source>
        <strain evidence="5">NIVA-4/92</strain>
    </source>
</reference>
<keyword evidence="3" id="KW-0812">Transmembrane</keyword>
<keyword evidence="2" id="KW-0560">Oxidoreductase</keyword>
<gene>
    <name evidence="5" type="ORF">KFE25_000927</name>
</gene>
<dbReference type="Pfam" id="PF00106">
    <property type="entry name" value="adh_short"/>
    <property type="match status" value="1"/>
</dbReference>
<evidence type="ECO:0000256" key="1">
    <source>
        <dbReference type="ARBA" id="ARBA00006484"/>
    </source>
</evidence>
<dbReference type="GO" id="GO:0016491">
    <property type="term" value="F:oxidoreductase activity"/>
    <property type="evidence" value="ECO:0007669"/>
    <property type="project" value="UniProtKB-KW"/>
</dbReference>